<dbReference type="InterPro" id="IPR003781">
    <property type="entry name" value="CoA-bd"/>
</dbReference>
<keyword evidence="2" id="KW-0067">ATP-binding</keyword>
<keyword evidence="2" id="KW-0547">Nucleotide-binding</keyword>
<evidence type="ECO:0000313" key="5">
    <source>
        <dbReference type="Proteomes" id="UP000250434"/>
    </source>
</evidence>
<dbReference type="Gene3D" id="3.40.50.261">
    <property type="entry name" value="Succinyl-CoA synthetase domains"/>
    <property type="match status" value="2"/>
</dbReference>
<accession>A0A344L227</accession>
<feature type="domain" description="ATP-grasp" evidence="3">
    <location>
        <begin position="33"/>
        <end position="245"/>
    </location>
</feature>
<gene>
    <name evidence="4" type="ORF">A4R43_05805</name>
</gene>
<dbReference type="OrthoDB" id="190266at2"/>
<dbReference type="Pfam" id="PF13380">
    <property type="entry name" value="CoA_binding_2"/>
    <property type="match status" value="1"/>
</dbReference>
<dbReference type="InterPro" id="IPR013815">
    <property type="entry name" value="ATP_grasp_subdomain_1"/>
</dbReference>
<sequence length="715" mass="75359">MGSTDTAASREVREVLDKVRAEGRAALTAPEGRRICEAYGIPTPGEGLATTEDEAAKLAADLGFPVALKIVSPDILHKTDAGGVLVGVNSADEVREGYRKILANAKAYNASAEIAGIQVQQMLGGGQEVIIGATTDPTFGKVVAFGLGGVLVEVLKDITFRLAPIDAGEARSMLDGIEAAEVLRGVRGADPVDAEALAAVIERVSRLVTDFPEIAEVDLNPVFATKDSATAADVRILVETGEVAEPVRPEPEEILRVMTKLMNPAAVAVIGASNEQGKIGNSVMRNLIGGGYAGQIYPINPKSDEVEGRQAFKAIGDVPGEIDVAVFAIPAKFVPGALEECGAKGVSAAVLIPSGFAETGNVELQDQVVEVARRHGIRLLGPNIYGYYYTPSNLCATFCTPYDVRGGVALTSQSGGIGMAILGFSRTTKMGVSAIVGLGNKSDVDEDDLLTFFEHDDNTTCVAMHLEDLKDGRAFVDAARRITKKKPVVVLKAGRTALGARAASSHTGALAGDDKVYDDILRQAGVVRAPGLNEMLEYARGLPLLPTPQGENVVIITGAGGSGVLLSDACVEAGLSLMDIPPDLDESFRKFIPPFGAAGNPIDITGGEPPSTYEATVRLGLTDERIHALILGYWHTIVTPPMVFAELIARVVREARDQGIDKPVVASLAGDTEVEQACEYLFDHGVVAYPYTTERPVQVLGAKYRWARSAGLLRP</sequence>
<evidence type="ECO:0000256" key="1">
    <source>
        <dbReference type="ARBA" id="ARBA00060888"/>
    </source>
</evidence>
<dbReference type="EMBL" id="CP015163">
    <property type="protein sequence ID" value="AXB42101.1"/>
    <property type="molecule type" value="Genomic_DNA"/>
</dbReference>
<comment type="similarity">
    <text evidence="1">In the N-terminal section; belongs to the acetate CoA ligase alpha subunit family.</text>
</comment>
<dbReference type="RefSeq" id="WP_113691372.1">
    <property type="nucleotide sequence ID" value="NZ_CP015163.1"/>
</dbReference>
<dbReference type="AlphaFoldDB" id="A0A344L227"/>
<dbReference type="SUPFAM" id="SSF52210">
    <property type="entry name" value="Succinyl-CoA synthetase domains"/>
    <property type="match status" value="2"/>
</dbReference>
<dbReference type="Gene3D" id="3.30.470.20">
    <property type="entry name" value="ATP-grasp fold, B domain"/>
    <property type="match status" value="1"/>
</dbReference>
<keyword evidence="5" id="KW-1185">Reference proteome</keyword>
<evidence type="ECO:0000259" key="3">
    <source>
        <dbReference type="PROSITE" id="PS50975"/>
    </source>
</evidence>
<dbReference type="FunFam" id="3.30.1490.20:FF:000020">
    <property type="entry name" value="Protein lysine acetyltransferase"/>
    <property type="match status" value="1"/>
</dbReference>
<organism evidence="4 5">
    <name type="scientific">Amycolatopsis albispora</name>
    <dbReference type="NCBI Taxonomy" id="1804986"/>
    <lineage>
        <taxon>Bacteria</taxon>
        <taxon>Bacillati</taxon>
        <taxon>Actinomycetota</taxon>
        <taxon>Actinomycetes</taxon>
        <taxon>Pseudonocardiales</taxon>
        <taxon>Pseudonocardiaceae</taxon>
        <taxon>Amycolatopsis</taxon>
    </lineage>
</organism>
<proteinExistence type="inferred from homology"/>
<dbReference type="GO" id="GO:0046872">
    <property type="term" value="F:metal ion binding"/>
    <property type="evidence" value="ECO:0007669"/>
    <property type="project" value="InterPro"/>
</dbReference>
<dbReference type="SUPFAM" id="SSF56059">
    <property type="entry name" value="Glutathione synthetase ATP-binding domain-like"/>
    <property type="match status" value="1"/>
</dbReference>
<dbReference type="InterPro" id="IPR016102">
    <property type="entry name" value="Succinyl-CoA_synth-like"/>
</dbReference>
<dbReference type="Gene3D" id="3.40.50.720">
    <property type="entry name" value="NAD(P)-binding Rossmann-like Domain"/>
    <property type="match status" value="1"/>
</dbReference>
<dbReference type="InterPro" id="IPR011761">
    <property type="entry name" value="ATP-grasp"/>
</dbReference>
<dbReference type="PANTHER" id="PTHR42793:SF1">
    <property type="entry name" value="PEPTIDYL-LYSINE N-ACETYLTRANSFERASE PATZ"/>
    <property type="match status" value="1"/>
</dbReference>
<dbReference type="InterPro" id="IPR036291">
    <property type="entry name" value="NAD(P)-bd_dom_sf"/>
</dbReference>
<dbReference type="SUPFAM" id="SSF51735">
    <property type="entry name" value="NAD(P)-binding Rossmann-fold domains"/>
    <property type="match status" value="1"/>
</dbReference>
<dbReference type="SMART" id="SM00881">
    <property type="entry name" value="CoA_binding"/>
    <property type="match status" value="1"/>
</dbReference>
<dbReference type="Pfam" id="PF19045">
    <property type="entry name" value="Ligase_CoA_2"/>
    <property type="match status" value="1"/>
</dbReference>
<evidence type="ECO:0000256" key="2">
    <source>
        <dbReference type="PROSITE-ProRule" id="PRU00409"/>
    </source>
</evidence>
<dbReference type="GO" id="GO:0043758">
    <property type="term" value="F:acetate-CoA ligase (ADP-forming) activity"/>
    <property type="evidence" value="ECO:0007669"/>
    <property type="project" value="InterPro"/>
</dbReference>
<dbReference type="InterPro" id="IPR043938">
    <property type="entry name" value="Ligase_CoA_dom"/>
</dbReference>
<dbReference type="InterPro" id="IPR032875">
    <property type="entry name" value="Succ_CoA_lig_flav_dom"/>
</dbReference>
<protein>
    <submittedName>
        <fullName evidence="4">CoA-binding protein</fullName>
    </submittedName>
</protein>
<dbReference type="Proteomes" id="UP000250434">
    <property type="component" value="Chromosome"/>
</dbReference>
<dbReference type="Pfam" id="PF13607">
    <property type="entry name" value="Succ_CoA_lig"/>
    <property type="match status" value="1"/>
</dbReference>
<dbReference type="Pfam" id="PF13549">
    <property type="entry name" value="ATP-grasp_5"/>
    <property type="match status" value="1"/>
</dbReference>
<name>A0A344L227_9PSEU</name>
<dbReference type="PANTHER" id="PTHR42793">
    <property type="entry name" value="COA BINDING DOMAIN CONTAINING PROTEIN"/>
    <property type="match status" value="1"/>
</dbReference>
<dbReference type="PROSITE" id="PS50975">
    <property type="entry name" value="ATP_GRASP"/>
    <property type="match status" value="1"/>
</dbReference>
<evidence type="ECO:0000313" key="4">
    <source>
        <dbReference type="EMBL" id="AXB42101.1"/>
    </source>
</evidence>
<reference evidence="4 5" key="1">
    <citation type="submission" date="2016-04" db="EMBL/GenBank/DDBJ databases">
        <title>Complete genome sequence and analysis of deep-sea sediment isolate, Amycolatopsis sp. WP1.</title>
        <authorList>
            <person name="Wang H."/>
            <person name="Chen S."/>
            <person name="Wu Q."/>
        </authorList>
    </citation>
    <scope>NUCLEOTIDE SEQUENCE [LARGE SCALE GENOMIC DNA]</scope>
    <source>
        <strain evidence="4 5">WP1</strain>
    </source>
</reference>
<dbReference type="KEGG" id="aab:A4R43_05805"/>
<dbReference type="GO" id="GO:0005524">
    <property type="term" value="F:ATP binding"/>
    <property type="evidence" value="ECO:0007669"/>
    <property type="project" value="UniProtKB-UniRule"/>
</dbReference>
<dbReference type="Gene3D" id="3.30.1490.20">
    <property type="entry name" value="ATP-grasp fold, A domain"/>
    <property type="match status" value="1"/>
</dbReference>